<feature type="binding site" evidence="4">
    <location>
        <position position="127"/>
    </location>
    <ligand>
        <name>iron-sulfur cluster</name>
        <dbReference type="ChEBI" id="CHEBI:30408"/>
    </ligand>
</feature>
<dbReference type="KEGG" id="lpo:LPO_1378"/>
<protein>
    <recommendedName>
        <fullName evidence="4">Iron-sulfur cluster insertion protein ErpA</fullName>
    </recommendedName>
</protein>
<proteinExistence type="inferred from homology"/>
<dbReference type="NCBIfam" id="NF010147">
    <property type="entry name" value="PRK13623.1"/>
    <property type="match status" value="1"/>
</dbReference>
<comment type="cofactor">
    <cofactor evidence="4">
        <name>iron-sulfur cluster</name>
        <dbReference type="ChEBI" id="CHEBI:30408"/>
    </cofactor>
    <text evidence="4">Binds 1 iron-sulfur cluster per subunit.</text>
</comment>
<feature type="domain" description="Core" evidence="5">
    <location>
        <begin position="22"/>
        <end position="128"/>
    </location>
</feature>
<dbReference type="EMBL" id="FQ958210">
    <property type="protein sequence ID" value="CCD05416.1"/>
    <property type="molecule type" value="Genomic_DNA"/>
</dbReference>
<dbReference type="Proteomes" id="UP000010102">
    <property type="component" value="Chromosome"/>
</dbReference>
<dbReference type="SUPFAM" id="SSF89360">
    <property type="entry name" value="HesB-like domain"/>
    <property type="match status" value="1"/>
</dbReference>
<dbReference type="NCBIfam" id="TIGR00049">
    <property type="entry name" value="iron-sulfur cluster assembly accessory protein"/>
    <property type="match status" value="1"/>
</dbReference>
<keyword evidence="1 4" id="KW-0479">Metal-binding</keyword>
<dbReference type="Gene3D" id="2.60.300.12">
    <property type="entry name" value="HesB-like domain"/>
    <property type="match status" value="1"/>
</dbReference>
<feature type="binding site" evidence="4">
    <location>
        <position position="125"/>
    </location>
    <ligand>
        <name>iron-sulfur cluster</name>
        <dbReference type="ChEBI" id="CHEBI:30408"/>
    </ligand>
</feature>
<dbReference type="PROSITE" id="PS01152">
    <property type="entry name" value="HESB"/>
    <property type="match status" value="1"/>
</dbReference>
<dbReference type="InterPro" id="IPR023063">
    <property type="entry name" value="ErpA_proteobact"/>
</dbReference>
<dbReference type="FunFam" id="2.60.300.12:FF:000002">
    <property type="entry name" value="Iron-sulfur cluster insertion protein ErpA"/>
    <property type="match status" value="1"/>
</dbReference>
<dbReference type="InterPro" id="IPR016092">
    <property type="entry name" value="ATAP"/>
</dbReference>
<keyword evidence="2 4" id="KW-0408">Iron</keyword>
<keyword evidence="3 4" id="KW-0411">Iron-sulfur</keyword>
<dbReference type="HAMAP" id="MF_01380">
    <property type="entry name" value="Fe_S_insert_ErpA"/>
    <property type="match status" value="1"/>
</dbReference>
<evidence type="ECO:0000256" key="3">
    <source>
        <dbReference type="ARBA" id="ARBA00023014"/>
    </source>
</evidence>
<name>A0AAV2UWH3_LEGPN</name>
<dbReference type="GO" id="GO:0051539">
    <property type="term" value="F:4 iron, 4 sulfur cluster binding"/>
    <property type="evidence" value="ECO:0007669"/>
    <property type="project" value="TreeGrafter"/>
</dbReference>
<evidence type="ECO:0000313" key="7">
    <source>
        <dbReference type="Proteomes" id="UP000010102"/>
    </source>
</evidence>
<comment type="similarity">
    <text evidence="4">Belongs to the HesB/IscA family.</text>
</comment>
<accession>A0AAV2UWH3</accession>
<dbReference type="InterPro" id="IPR035903">
    <property type="entry name" value="HesB-like_dom_sf"/>
</dbReference>
<dbReference type="GO" id="GO:0005506">
    <property type="term" value="F:iron ion binding"/>
    <property type="evidence" value="ECO:0007669"/>
    <property type="project" value="UniProtKB-UniRule"/>
</dbReference>
<dbReference type="PANTHER" id="PTHR43011">
    <property type="entry name" value="IRON-SULFUR CLUSTER ASSEMBLY 2 HOMOLOG, MITOCHONDRIAL"/>
    <property type="match status" value="1"/>
</dbReference>
<evidence type="ECO:0000256" key="2">
    <source>
        <dbReference type="ARBA" id="ARBA00023004"/>
    </source>
</evidence>
<sequence length="139" mass="15146">MVVIILELSMASVDVSQNTSDIHFSVSAADKVAELIKEEDNSDLNLRVSITGGGCSGFQYGFSFDEQINDDDTVIIQRCSDGKSSVKLLIDSMSYQYLHDAEIDYIKGIQGEQFVIRNPNAKTTCGCGSSFSIGDEDDL</sequence>
<reference evidence="6 7" key="1">
    <citation type="submission" date="2011-07" db="EMBL/GenBank/DDBJ databases">
        <authorList>
            <person name="Genoscope - CEA"/>
        </authorList>
    </citation>
    <scope>NUCLEOTIDE SEQUENCE [LARGE SCALE GENOMIC DNA]</scope>
    <source>
        <strain evidence="7">lorraine</strain>
    </source>
</reference>
<evidence type="ECO:0000256" key="1">
    <source>
        <dbReference type="ARBA" id="ARBA00022723"/>
    </source>
</evidence>
<evidence type="ECO:0000259" key="5">
    <source>
        <dbReference type="Pfam" id="PF01521"/>
    </source>
</evidence>
<gene>
    <name evidence="6" type="primary">yadR</name>
    <name evidence="4" type="synonym">erpA</name>
    <name evidence="6" type="ORF">LPO_1378</name>
</gene>
<dbReference type="GO" id="GO:0016226">
    <property type="term" value="P:iron-sulfur cluster assembly"/>
    <property type="evidence" value="ECO:0007669"/>
    <property type="project" value="UniProtKB-UniRule"/>
</dbReference>
<dbReference type="GO" id="GO:0051537">
    <property type="term" value="F:2 iron, 2 sulfur cluster binding"/>
    <property type="evidence" value="ECO:0007669"/>
    <property type="project" value="TreeGrafter"/>
</dbReference>
<dbReference type="InterPro" id="IPR017870">
    <property type="entry name" value="FeS_cluster_insertion_CS"/>
</dbReference>
<dbReference type="InterPro" id="IPR000361">
    <property type="entry name" value="ATAP_core_dom"/>
</dbReference>
<organism evidence="6 7">
    <name type="scientific">Legionella pneumophila subsp. pneumophila</name>
    <dbReference type="NCBI Taxonomy" id="91891"/>
    <lineage>
        <taxon>Bacteria</taxon>
        <taxon>Pseudomonadati</taxon>
        <taxon>Pseudomonadota</taxon>
        <taxon>Gammaproteobacteria</taxon>
        <taxon>Legionellales</taxon>
        <taxon>Legionellaceae</taxon>
        <taxon>Legionella</taxon>
    </lineage>
</organism>
<evidence type="ECO:0000256" key="4">
    <source>
        <dbReference type="HAMAP-Rule" id="MF_01380"/>
    </source>
</evidence>
<dbReference type="Pfam" id="PF01521">
    <property type="entry name" value="Fe-S_biosyn"/>
    <property type="match status" value="1"/>
</dbReference>
<evidence type="ECO:0000313" key="6">
    <source>
        <dbReference type="EMBL" id="CCD05416.1"/>
    </source>
</evidence>
<feature type="binding site" evidence="4">
    <location>
        <position position="55"/>
    </location>
    <ligand>
        <name>iron-sulfur cluster</name>
        <dbReference type="ChEBI" id="CHEBI:30408"/>
    </ligand>
</feature>
<dbReference type="PANTHER" id="PTHR43011:SF1">
    <property type="entry name" value="IRON-SULFUR CLUSTER ASSEMBLY 2 HOMOLOG, MITOCHONDRIAL"/>
    <property type="match status" value="1"/>
</dbReference>
<comment type="function">
    <text evidence="4">Required for insertion of 4Fe-4S clusters for at least IspG.</text>
</comment>
<dbReference type="AlphaFoldDB" id="A0AAV2UWH3"/>
<comment type="subunit">
    <text evidence="4">Homodimer.</text>
</comment>